<organism evidence="1 2">
    <name type="scientific">Natranaerovirga pectinivora</name>
    <dbReference type="NCBI Taxonomy" id="682400"/>
    <lineage>
        <taxon>Bacteria</taxon>
        <taxon>Bacillati</taxon>
        <taxon>Bacillota</taxon>
        <taxon>Clostridia</taxon>
        <taxon>Lachnospirales</taxon>
        <taxon>Natranaerovirgaceae</taxon>
        <taxon>Natranaerovirga</taxon>
    </lineage>
</organism>
<name>A0A4R3MM29_9FIRM</name>
<dbReference type="AlphaFoldDB" id="A0A4R3MM29"/>
<gene>
    <name evidence="1" type="ORF">EDC18_1023</name>
</gene>
<proteinExistence type="predicted"/>
<protein>
    <submittedName>
        <fullName evidence="1">Uncharacterized protein</fullName>
    </submittedName>
</protein>
<reference evidence="1 2" key="1">
    <citation type="submission" date="2019-03" db="EMBL/GenBank/DDBJ databases">
        <title>Genomic Encyclopedia of Type Strains, Phase IV (KMG-IV): sequencing the most valuable type-strain genomes for metagenomic binning, comparative biology and taxonomic classification.</title>
        <authorList>
            <person name="Goeker M."/>
        </authorList>
    </citation>
    <scope>NUCLEOTIDE SEQUENCE [LARGE SCALE GENOMIC DNA]</scope>
    <source>
        <strain evidence="1 2">DSM 24629</strain>
    </source>
</reference>
<dbReference type="EMBL" id="SMAL01000002">
    <property type="protein sequence ID" value="TCT15989.1"/>
    <property type="molecule type" value="Genomic_DNA"/>
</dbReference>
<dbReference type="Proteomes" id="UP000294902">
    <property type="component" value="Unassembled WGS sequence"/>
</dbReference>
<sequence length="43" mass="4948">MKLLIDIGFIDSTKDNKIFDSKRNEIIKGITKVILEQLGIEEQ</sequence>
<accession>A0A4R3MM29</accession>
<evidence type="ECO:0000313" key="1">
    <source>
        <dbReference type="EMBL" id="TCT15989.1"/>
    </source>
</evidence>
<dbReference type="RefSeq" id="WP_279230893.1">
    <property type="nucleotide sequence ID" value="NZ_SMAL01000002.1"/>
</dbReference>
<evidence type="ECO:0000313" key="2">
    <source>
        <dbReference type="Proteomes" id="UP000294902"/>
    </source>
</evidence>
<keyword evidence="2" id="KW-1185">Reference proteome</keyword>
<comment type="caution">
    <text evidence="1">The sequence shown here is derived from an EMBL/GenBank/DDBJ whole genome shotgun (WGS) entry which is preliminary data.</text>
</comment>